<feature type="region of interest" description="Disordered" evidence="1">
    <location>
        <begin position="1"/>
        <end position="43"/>
    </location>
</feature>
<reference evidence="2 3" key="1">
    <citation type="submission" date="2019-03" db="EMBL/GenBank/DDBJ databases">
        <title>First draft genome of Liparis tanakae, snailfish: a comprehensive survey of snailfish specific genes.</title>
        <authorList>
            <person name="Kim W."/>
            <person name="Song I."/>
            <person name="Jeong J.-H."/>
            <person name="Kim D."/>
            <person name="Kim S."/>
            <person name="Ryu S."/>
            <person name="Song J.Y."/>
            <person name="Lee S.K."/>
        </authorList>
    </citation>
    <scope>NUCLEOTIDE SEQUENCE [LARGE SCALE GENOMIC DNA]</scope>
    <source>
        <tissue evidence="2">Muscle</tissue>
    </source>
</reference>
<evidence type="ECO:0000313" key="3">
    <source>
        <dbReference type="Proteomes" id="UP000314294"/>
    </source>
</evidence>
<accession>A0A4Z2FV37</accession>
<evidence type="ECO:0000256" key="1">
    <source>
        <dbReference type="SAM" id="MobiDB-lite"/>
    </source>
</evidence>
<evidence type="ECO:0000313" key="2">
    <source>
        <dbReference type="EMBL" id="TNN44534.1"/>
    </source>
</evidence>
<dbReference type="EMBL" id="SRLO01000897">
    <property type="protein sequence ID" value="TNN44534.1"/>
    <property type="molecule type" value="Genomic_DNA"/>
</dbReference>
<comment type="caution">
    <text evidence="2">The sequence shown here is derived from an EMBL/GenBank/DDBJ whole genome shotgun (WGS) entry which is preliminary data.</text>
</comment>
<protein>
    <submittedName>
        <fullName evidence="2">Uncharacterized protein</fullName>
    </submittedName>
</protein>
<feature type="compositionally biased region" description="Basic and acidic residues" evidence="1">
    <location>
        <begin position="1"/>
        <end position="19"/>
    </location>
</feature>
<name>A0A4Z2FV37_9TELE</name>
<proteinExistence type="predicted"/>
<sequence>MNPLDEKPQTLRKHLEPLEHTGGLLVAPQGPQEPSSVSKGHTELNPFVSVSKTGISIDLKRIHKVSFHEKTQNIFDFQTERKLKQRLNSGRRRRRGRRVFALLALSQRKEESLEL</sequence>
<keyword evidence="3" id="KW-1185">Reference proteome</keyword>
<organism evidence="2 3">
    <name type="scientific">Liparis tanakae</name>
    <name type="common">Tanaka's snailfish</name>
    <dbReference type="NCBI Taxonomy" id="230148"/>
    <lineage>
        <taxon>Eukaryota</taxon>
        <taxon>Metazoa</taxon>
        <taxon>Chordata</taxon>
        <taxon>Craniata</taxon>
        <taxon>Vertebrata</taxon>
        <taxon>Euteleostomi</taxon>
        <taxon>Actinopterygii</taxon>
        <taxon>Neopterygii</taxon>
        <taxon>Teleostei</taxon>
        <taxon>Neoteleostei</taxon>
        <taxon>Acanthomorphata</taxon>
        <taxon>Eupercaria</taxon>
        <taxon>Perciformes</taxon>
        <taxon>Cottioidei</taxon>
        <taxon>Cottales</taxon>
        <taxon>Liparidae</taxon>
        <taxon>Liparis</taxon>
    </lineage>
</organism>
<dbReference type="Proteomes" id="UP000314294">
    <property type="component" value="Unassembled WGS sequence"/>
</dbReference>
<gene>
    <name evidence="2" type="ORF">EYF80_045257</name>
</gene>
<dbReference type="AlphaFoldDB" id="A0A4Z2FV37"/>